<sequence>MNPRHGETRQLTVVVNHIVWFGLYRRSRRLPRSHIRLPGGFTRTIDLRYFEGLCKGSRAEILCGRVVYPEVNTLPDGVIELCPCSLFSLNHSVPLWNPRDVITDDRQEVNKQYHTKA</sequence>
<evidence type="ECO:0000313" key="2">
    <source>
        <dbReference type="Proteomes" id="UP000030649"/>
    </source>
</evidence>
<protein>
    <submittedName>
        <fullName evidence="1">Uncharacterized protein</fullName>
    </submittedName>
</protein>
<dbReference type="AlphaFoldDB" id="U1N692"/>
<name>U1N692_9EURY</name>
<proteinExistence type="predicted"/>
<dbReference type="EMBL" id="KE356560">
    <property type="protein sequence ID" value="ERG91943.1"/>
    <property type="molecule type" value="Genomic_DNA"/>
</dbReference>
<evidence type="ECO:0000313" key="1">
    <source>
        <dbReference type="EMBL" id="ERG91943.1"/>
    </source>
</evidence>
<gene>
    <name evidence="1" type="ORF">J07HQW1_01977</name>
</gene>
<dbReference type="HOGENOM" id="CLU_2079382_0_0_2"/>
<reference evidence="1 2" key="1">
    <citation type="journal article" date="2013" name="PLoS ONE">
        <title>Assembly-driven community genomics of a hypersaline microbial ecosystem.</title>
        <authorList>
            <person name="Podell S."/>
            <person name="Ugalde J.A."/>
            <person name="Narasingarao P."/>
            <person name="Banfield J.F."/>
            <person name="Heidelberg K.B."/>
            <person name="Allen E.E."/>
        </authorList>
    </citation>
    <scope>NUCLEOTIDE SEQUENCE [LARGE SCALE GENOMIC DNA]</scope>
    <source>
        <strain evidence="2">J07HQW1</strain>
    </source>
</reference>
<dbReference type="Proteomes" id="UP000030649">
    <property type="component" value="Unassembled WGS sequence"/>
</dbReference>
<accession>U1N692</accession>
<organism evidence="1 2">
    <name type="scientific">Haloquadratum walsbyi J07HQW1</name>
    <dbReference type="NCBI Taxonomy" id="1238424"/>
    <lineage>
        <taxon>Archaea</taxon>
        <taxon>Methanobacteriati</taxon>
        <taxon>Methanobacteriota</taxon>
        <taxon>Stenosarchaea group</taxon>
        <taxon>Halobacteria</taxon>
        <taxon>Halobacteriales</taxon>
        <taxon>Haloferacaceae</taxon>
        <taxon>Haloquadratum</taxon>
    </lineage>
</organism>